<dbReference type="EMBL" id="CALTRL010006009">
    <property type="protein sequence ID" value="CAH7688756.1"/>
    <property type="molecule type" value="Genomic_DNA"/>
</dbReference>
<dbReference type="AlphaFoldDB" id="A0AAV0BN84"/>
<evidence type="ECO:0000313" key="3">
    <source>
        <dbReference type="Proteomes" id="UP001153365"/>
    </source>
</evidence>
<keyword evidence="3" id="KW-1185">Reference proteome</keyword>
<evidence type="ECO:0000313" key="2">
    <source>
        <dbReference type="EMBL" id="CAH7688756.1"/>
    </source>
</evidence>
<comment type="caution">
    <text evidence="2">The sequence shown here is derived from an EMBL/GenBank/DDBJ whole genome shotgun (WGS) entry which is preliminary data.</text>
</comment>
<dbReference type="Proteomes" id="UP001153365">
    <property type="component" value="Unassembled WGS sequence"/>
</dbReference>
<evidence type="ECO:0000256" key="1">
    <source>
        <dbReference type="SAM" id="MobiDB-lite"/>
    </source>
</evidence>
<gene>
    <name evidence="2" type="ORF">PPACK8108_LOCUS23765</name>
</gene>
<proteinExistence type="predicted"/>
<feature type="compositionally biased region" description="Basic and acidic residues" evidence="1">
    <location>
        <begin position="150"/>
        <end position="159"/>
    </location>
</feature>
<sequence length="398" mass="43881">MGATVVARVEGLGIDSLRLLTDRLSREYQASAIERWACIIRSYRQIKQPAELTSLLNSSEDNPEGGIDDGGRARLFKQRAMYTLRHSGMLTQIIVMVEDPNAPKRSSEILKNNQSDDQNSRSSPVADISSNNNTTSNKNDMNDSQQQPKIVEEELKNIDSTDTTEPVQAPAITPIDQAKQQTKPDDGSDSDPSTPGDEPLIGTHYQTSVIALPDTFELLISTTLCSTQTIQPPSSWMARPSIVLIEGKVYGLYSDPMSLEESLYNGDSSGPGSGGGRFCNPDWLLRIGTVTNKGSATSNIALPWLIVELEYLGSDELDSKGLNFLEELLKMIVRPDEKMKMRIFRPNEEDLIDAGLESDVDDKVGRRECVEDGHLPKAIVSRRSGYCIMMLAKQEGLI</sequence>
<accession>A0AAV0BN84</accession>
<protein>
    <submittedName>
        <fullName evidence="2">Uncharacterized protein</fullName>
    </submittedName>
</protein>
<organism evidence="2 3">
    <name type="scientific">Phakopsora pachyrhizi</name>
    <name type="common">Asian soybean rust disease fungus</name>
    <dbReference type="NCBI Taxonomy" id="170000"/>
    <lineage>
        <taxon>Eukaryota</taxon>
        <taxon>Fungi</taxon>
        <taxon>Dikarya</taxon>
        <taxon>Basidiomycota</taxon>
        <taxon>Pucciniomycotina</taxon>
        <taxon>Pucciniomycetes</taxon>
        <taxon>Pucciniales</taxon>
        <taxon>Phakopsoraceae</taxon>
        <taxon>Phakopsora</taxon>
    </lineage>
</organism>
<feature type="compositionally biased region" description="Low complexity" evidence="1">
    <location>
        <begin position="112"/>
        <end position="144"/>
    </location>
</feature>
<feature type="region of interest" description="Disordered" evidence="1">
    <location>
        <begin position="105"/>
        <end position="201"/>
    </location>
</feature>
<reference evidence="2" key="1">
    <citation type="submission" date="2022-06" db="EMBL/GenBank/DDBJ databases">
        <authorList>
            <consortium name="SYNGENTA / RWTH Aachen University"/>
        </authorList>
    </citation>
    <scope>NUCLEOTIDE SEQUENCE</scope>
</reference>
<name>A0AAV0BN84_PHAPC</name>